<dbReference type="EMBL" id="CM004393">
    <property type="protein sequence ID" value="KAG8650366.1"/>
    <property type="molecule type" value="Genomic_DNA"/>
</dbReference>
<gene>
    <name evidence="1" type="ORF">MANES_07G032200v8</name>
</gene>
<proteinExistence type="predicted"/>
<evidence type="ECO:0000313" key="2">
    <source>
        <dbReference type="Proteomes" id="UP000091857"/>
    </source>
</evidence>
<dbReference type="Proteomes" id="UP000091857">
    <property type="component" value="Chromosome 7"/>
</dbReference>
<accession>A0ACB7HHP0</accession>
<organism evidence="1 2">
    <name type="scientific">Manihot esculenta</name>
    <name type="common">Cassava</name>
    <name type="synonym">Jatropha manihot</name>
    <dbReference type="NCBI Taxonomy" id="3983"/>
    <lineage>
        <taxon>Eukaryota</taxon>
        <taxon>Viridiplantae</taxon>
        <taxon>Streptophyta</taxon>
        <taxon>Embryophyta</taxon>
        <taxon>Tracheophyta</taxon>
        <taxon>Spermatophyta</taxon>
        <taxon>Magnoliopsida</taxon>
        <taxon>eudicotyledons</taxon>
        <taxon>Gunneridae</taxon>
        <taxon>Pentapetalae</taxon>
        <taxon>rosids</taxon>
        <taxon>fabids</taxon>
        <taxon>Malpighiales</taxon>
        <taxon>Euphorbiaceae</taxon>
        <taxon>Crotonoideae</taxon>
        <taxon>Manihoteae</taxon>
        <taxon>Manihot</taxon>
    </lineage>
</organism>
<protein>
    <submittedName>
        <fullName evidence="1">Uncharacterized protein</fullName>
    </submittedName>
</protein>
<reference evidence="2" key="1">
    <citation type="journal article" date="2016" name="Nat. Biotechnol.">
        <title>Sequencing wild and cultivated cassava and related species reveals extensive interspecific hybridization and genetic diversity.</title>
        <authorList>
            <person name="Bredeson J.V."/>
            <person name="Lyons J.B."/>
            <person name="Prochnik S.E."/>
            <person name="Wu G.A."/>
            <person name="Ha C.M."/>
            <person name="Edsinger-Gonzales E."/>
            <person name="Grimwood J."/>
            <person name="Schmutz J."/>
            <person name="Rabbi I.Y."/>
            <person name="Egesi C."/>
            <person name="Nauluvula P."/>
            <person name="Lebot V."/>
            <person name="Ndunguru J."/>
            <person name="Mkamilo G."/>
            <person name="Bart R.S."/>
            <person name="Setter T.L."/>
            <person name="Gleadow R.M."/>
            <person name="Kulakow P."/>
            <person name="Ferguson M.E."/>
            <person name="Rounsley S."/>
            <person name="Rokhsar D.S."/>
        </authorList>
    </citation>
    <scope>NUCLEOTIDE SEQUENCE [LARGE SCALE GENOMIC DNA]</scope>
    <source>
        <strain evidence="2">cv. AM560-2</strain>
    </source>
</reference>
<evidence type="ECO:0000313" key="1">
    <source>
        <dbReference type="EMBL" id="KAG8650366.1"/>
    </source>
</evidence>
<name>A0ACB7HHP0_MANES</name>
<keyword evidence="2" id="KW-1185">Reference proteome</keyword>
<comment type="caution">
    <text evidence="1">The sequence shown here is derived from an EMBL/GenBank/DDBJ whole genome shotgun (WGS) entry which is preliminary data.</text>
</comment>
<sequence>MRRNRNEQMMEALGFRQTKWKRLGWNTNVTAIQRSPTLDKTCQIPRDERSNISNITPNSKDDKKPAAYDNDREKSKLNPELAICRGCLQGLSTTIPCDQSLGEKPTNSSLNCKPSPLFLSPSGIRGPRKRALLVGVTYKNRKYKLKGTVNNVKNMRDFLIDSFFFKPENILVLTEDETEPYLTPTKKNIETSLKWLVKDCQVGDSLVFYFSGHGLRQPDFNSDELDGFDETICPVDFIKEGMIIDNYINSTIVWPLPKGVTLHAIVDASNSSTLDLVNVYDKEKRIWEHNSHASRSRKHTNGGLAISIDFHGYTAFPAWRMNCDSTYILIEIVKNYPAVTFGDLLDLVHEIIDDINSREFVFPRFLRSMLRGKILQKPQLSASEPFDVYKKPFIL</sequence>